<dbReference type="InterPro" id="IPR050469">
    <property type="entry name" value="Diguanylate_Cyclase"/>
</dbReference>
<evidence type="ECO:0000313" key="5">
    <source>
        <dbReference type="EMBL" id="SDW03509.1"/>
    </source>
</evidence>
<evidence type="ECO:0000256" key="2">
    <source>
        <dbReference type="ARBA" id="ARBA00012528"/>
    </source>
</evidence>
<dbReference type="CDD" id="cd01949">
    <property type="entry name" value="GGDEF"/>
    <property type="match status" value="1"/>
</dbReference>
<dbReference type="EMBL" id="FNNE01000001">
    <property type="protein sequence ID" value="SDW03509.1"/>
    <property type="molecule type" value="Genomic_DNA"/>
</dbReference>
<dbReference type="InterPro" id="IPR029787">
    <property type="entry name" value="Nucleotide_cyclase"/>
</dbReference>
<dbReference type="SMART" id="SM00267">
    <property type="entry name" value="GGDEF"/>
    <property type="match status" value="1"/>
</dbReference>
<dbReference type="InterPro" id="IPR035965">
    <property type="entry name" value="PAS-like_dom_sf"/>
</dbReference>
<dbReference type="PROSITE" id="PS50887">
    <property type="entry name" value="GGDEF"/>
    <property type="match status" value="1"/>
</dbReference>
<sequence>MISDASQPPQGGSGDYPDTLQTILDSLDALVYVSDLETYELLYLNAYGRQLWGEPQGRKCWQVLQAGQAGPCSFCTNDRLVDDQGHPTGVYVWEFQNTDNQRWYQCRDLALRWTDGRLVRLEVAIDITDRKETEEQLRRAVALAEARANTDELTGLNNRRAFFALGEQATQQALRNGHPLSLIMFDLDHFKQINDSYGHAIGDRVLQNVATKVDSMARDADVLGRIGGEEFAILMYNTDTDESSHLAERLRQAIAASTIEAAGQTLGCTASFGIAAAHGRPISLEHLLSEADHAMYRAKSRGRNRVETAGRPSS</sequence>
<feature type="domain" description="GGDEF" evidence="4">
    <location>
        <begin position="178"/>
        <end position="311"/>
    </location>
</feature>
<dbReference type="FunFam" id="3.30.70.270:FF:000001">
    <property type="entry name" value="Diguanylate cyclase domain protein"/>
    <property type="match status" value="1"/>
</dbReference>
<comment type="cofactor">
    <cofactor evidence="1">
        <name>Mg(2+)</name>
        <dbReference type="ChEBI" id="CHEBI:18420"/>
    </cofactor>
</comment>
<evidence type="ECO:0000259" key="4">
    <source>
        <dbReference type="PROSITE" id="PS50887"/>
    </source>
</evidence>
<dbReference type="STRING" id="488533.SAMN04487960_101158"/>
<proteinExistence type="predicted"/>
<comment type="catalytic activity">
    <reaction evidence="3">
        <text>2 GTP = 3',3'-c-di-GMP + 2 diphosphate</text>
        <dbReference type="Rhea" id="RHEA:24898"/>
        <dbReference type="ChEBI" id="CHEBI:33019"/>
        <dbReference type="ChEBI" id="CHEBI:37565"/>
        <dbReference type="ChEBI" id="CHEBI:58805"/>
        <dbReference type="EC" id="2.7.7.65"/>
    </reaction>
</comment>
<keyword evidence="6" id="KW-1185">Reference proteome</keyword>
<dbReference type="AlphaFoldDB" id="A0A1H2QAR2"/>
<dbReference type="EC" id="2.7.7.65" evidence="2"/>
<dbReference type="GO" id="GO:1902201">
    <property type="term" value="P:negative regulation of bacterial-type flagellum-dependent cell motility"/>
    <property type="evidence" value="ECO:0007669"/>
    <property type="project" value="TreeGrafter"/>
</dbReference>
<dbReference type="GO" id="GO:0005886">
    <property type="term" value="C:plasma membrane"/>
    <property type="evidence" value="ECO:0007669"/>
    <property type="project" value="TreeGrafter"/>
</dbReference>
<dbReference type="SUPFAM" id="SSF55785">
    <property type="entry name" value="PYP-like sensor domain (PAS domain)"/>
    <property type="match status" value="1"/>
</dbReference>
<dbReference type="SUPFAM" id="SSF55073">
    <property type="entry name" value="Nucleotide cyclase"/>
    <property type="match status" value="1"/>
</dbReference>
<dbReference type="InterPro" id="IPR043128">
    <property type="entry name" value="Rev_trsase/Diguanyl_cyclase"/>
</dbReference>
<dbReference type="GO" id="GO:0052621">
    <property type="term" value="F:diguanylate cyclase activity"/>
    <property type="evidence" value="ECO:0007669"/>
    <property type="project" value="UniProtKB-EC"/>
</dbReference>
<evidence type="ECO:0000256" key="3">
    <source>
        <dbReference type="ARBA" id="ARBA00034247"/>
    </source>
</evidence>
<dbReference type="PANTHER" id="PTHR45138">
    <property type="entry name" value="REGULATORY COMPONENTS OF SENSORY TRANSDUCTION SYSTEM"/>
    <property type="match status" value="1"/>
</dbReference>
<dbReference type="Gene3D" id="3.30.70.270">
    <property type="match status" value="1"/>
</dbReference>
<dbReference type="Pfam" id="PF00990">
    <property type="entry name" value="GGDEF"/>
    <property type="match status" value="1"/>
</dbReference>
<dbReference type="RefSeq" id="WP_091811045.1">
    <property type="nucleotide sequence ID" value="NZ_FNNE01000001.1"/>
</dbReference>
<evidence type="ECO:0000313" key="6">
    <source>
        <dbReference type="Proteomes" id="UP000199675"/>
    </source>
</evidence>
<organism evidence="5 6">
    <name type="scientific">Marinobacter mobilis</name>
    <dbReference type="NCBI Taxonomy" id="488533"/>
    <lineage>
        <taxon>Bacteria</taxon>
        <taxon>Pseudomonadati</taxon>
        <taxon>Pseudomonadota</taxon>
        <taxon>Gammaproteobacteria</taxon>
        <taxon>Pseudomonadales</taxon>
        <taxon>Marinobacteraceae</taxon>
        <taxon>Marinobacter</taxon>
    </lineage>
</organism>
<dbReference type="OrthoDB" id="5620448at2"/>
<dbReference type="GO" id="GO:0043709">
    <property type="term" value="P:cell adhesion involved in single-species biofilm formation"/>
    <property type="evidence" value="ECO:0007669"/>
    <property type="project" value="TreeGrafter"/>
</dbReference>
<reference evidence="5 6" key="1">
    <citation type="submission" date="2016-10" db="EMBL/GenBank/DDBJ databases">
        <authorList>
            <person name="de Groot N.N."/>
        </authorList>
    </citation>
    <scope>NUCLEOTIDE SEQUENCE [LARGE SCALE GENOMIC DNA]</scope>
    <source>
        <strain evidence="5 6">CGMCC 1.7059</strain>
    </source>
</reference>
<accession>A0A1H2QAR2</accession>
<dbReference type="NCBIfam" id="TIGR00254">
    <property type="entry name" value="GGDEF"/>
    <property type="match status" value="1"/>
</dbReference>
<dbReference type="Proteomes" id="UP000199675">
    <property type="component" value="Unassembled WGS sequence"/>
</dbReference>
<dbReference type="PANTHER" id="PTHR45138:SF9">
    <property type="entry name" value="DIGUANYLATE CYCLASE DGCM-RELATED"/>
    <property type="match status" value="1"/>
</dbReference>
<protein>
    <recommendedName>
        <fullName evidence="2">diguanylate cyclase</fullName>
        <ecNumber evidence="2">2.7.7.65</ecNumber>
    </recommendedName>
</protein>
<dbReference type="Gene3D" id="3.30.450.20">
    <property type="entry name" value="PAS domain"/>
    <property type="match status" value="1"/>
</dbReference>
<gene>
    <name evidence="5" type="ORF">SAMN04487960_101158</name>
</gene>
<evidence type="ECO:0000256" key="1">
    <source>
        <dbReference type="ARBA" id="ARBA00001946"/>
    </source>
</evidence>
<dbReference type="InterPro" id="IPR000160">
    <property type="entry name" value="GGDEF_dom"/>
</dbReference>
<name>A0A1H2QAR2_9GAMM</name>